<organism evidence="2 3">
    <name type="scientific">Bursaphelenchus okinawaensis</name>
    <dbReference type="NCBI Taxonomy" id="465554"/>
    <lineage>
        <taxon>Eukaryota</taxon>
        <taxon>Metazoa</taxon>
        <taxon>Ecdysozoa</taxon>
        <taxon>Nematoda</taxon>
        <taxon>Chromadorea</taxon>
        <taxon>Rhabditida</taxon>
        <taxon>Tylenchina</taxon>
        <taxon>Tylenchomorpha</taxon>
        <taxon>Aphelenchoidea</taxon>
        <taxon>Aphelenchoididae</taxon>
        <taxon>Bursaphelenchus</taxon>
    </lineage>
</organism>
<feature type="chain" id="PRO_5036221009" description="DUF19 domain-containing protein" evidence="1">
    <location>
        <begin position="19"/>
        <end position="214"/>
    </location>
</feature>
<accession>A0A811KCV6</accession>
<evidence type="ECO:0000313" key="2">
    <source>
        <dbReference type="EMBL" id="CAD5212716.1"/>
    </source>
</evidence>
<gene>
    <name evidence="2" type="ORF">BOKJ2_LOCUS4517</name>
</gene>
<keyword evidence="1" id="KW-0732">Signal</keyword>
<reference evidence="2" key="1">
    <citation type="submission" date="2020-09" db="EMBL/GenBank/DDBJ databases">
        <authorList>
            <person name="Kikuchi T."/>
        </authorList>
    </citation>
    <scope>NUCLEOTIDE SEQUENCE</scope>
    <source>
        <strain evidence="2">SH1</strain>
    </source>
</reference>
<dbReference type="OrthoDB" id="10349998at2759"/>
<dbReference type="EMBL" id="CAJFCW020000002">
    <property type="protein sequence ID" value="CAG9097370.1"/>
    <property type="molecule type" value="Genomic_DNA"/>
</dbReference>
<feature type="signal peptide" evidence="1">
    <location>
        <begin position="1"/>
        <end position="18"/>
    </location>
</feature>
<dbReference type="Proteomes" id="UP000783686">
    <property type="component" value="Unassembled WGS sequence"/>
</dbReference>
<evidence type="ECO:0008006" key="4">
    <source>
        <dbReference type="Google" id="ProtNLM"/>
    </source>
</evidence>
<proteinExistence type="predicted"/>
<dbReference type="EMBL" id="CAJFDH010000002">
    <property type="protein sequence ID" value="CAD5212716.1"/>
    <property type="molecule type" value="Genomic_DNA"/>
</dbReference>
<evidence type="ECO:0000313" key="3">
    <source>
        <dbReference type="Proteomes" id="UP000614601"/>
    </source>
</evidence>
<dbReference type="AlphaFoldDB" id="A0A811KCV6"/>
<name>A0A811KCV6_9BILA</name>
<sequence length="214" mass="24625">MQFTYISILLVFISFVQARTECGSVGGDFNRTKLIMKENECVQKYSPQQCWVYGVKPEVMKANALITFKLFPQLVSDFTECLVQKMNEMKPEFVHNYNVTAINIFKYNCITKREACQFLKDYLIPLTCWIQRDCNKMLSDSLYAFTYGDLMLAAETSKTFRCFGSTQYDIKPNFFNLYTIATGANVVSTDLCSGVELPVNQEKRRRFGGDGKLH</sequence>
<protein>
    <recommendedName>
        <fullName evidence="4">DUF19 domain-containing protein</fullName>
    </recommendedName>
</protein>
<keyword evidence="3" id="KW-1185">Reference proteome</keyword>
<comment type="caution">
    <text evidence="2">The sequence shown here is derived from an EMBL/GenBank/DDBJ whole genome shotgun (WGS) entry which is preliminary data.</text>
</comment>
<evidence type="ECO:0000256" key="1">
    <source>
        <dbReference type="SAM" id="SignalP"/>
    </source>
</evidence>
<dbReference type="Proteomes" id="UP000614601">
    <property type="component" value="Unassembled WGS sequence"/>
</dbReference>